<keyword evidence="3" id="KW-1185">Reference proteome</keyword>
<dbReference type="Gene3D" id="3.40.50.720">
    <property type="entry name" value="NAD(P)-binding Rossmann-like Domain"/>
    <property type="match status" value="1"/>
</dbReference>
<name>A0A853AEQ0_9PSEU</name>
<dbReference type="AlphaFoldDB" id="A0A853AEQ0"/>
<dbReference type="SUPFAM" id="SSF51735">
    <property type="entry name" value="NAD(P)-binding Rossmann-fold domains"/>
    <property type="match status" value="1"/>
</dbReference>
<evidence type="ECO:0000256" key="1">
    <source>
        <dbReference type="SAM" id="MobiDB-lite"/>
    </source>
</evidence>
<dbReference type="Pfam" id="PF13561">
    <property type="entry name" value="adh_short_C2"/>
    <property type="match status" value="1"/>
</dbReference>
<evidence type="ECO:0000313" key="2">
    <source>
        <dbReference type="EMBL" id="NYI82994.1"/>
    </source>
</evidence>
<sequence length="63" mass="6051">MAASPGTPLDELLAQLPANAGPTTGRPVDPAEVAALVAFLASPHATSTAGADQLVDGGAVQTA</sequence>
<dbReference type="InterPro" id="IPR002347">
    <property type="entry name" value="SDR_fam"/>
</dbReference>
<accession>A0A853AEQ0</accession>
<feature type="region of interest" description="Disordered" evidence="1">
    <location>
        <begin position="1"/>
        <end position="27"/>
    </location>
</feature>
<reference evidence="2 3" key="1">
    <citation type="submission" date="2020-07" db="EMBL/GenBank/DDBJ databases">
        <title>Sequencing the genomes of 1000 actinobacteria strains.</title>
        <authorList>
            <person name="Klenk H.-P."/>
        </authorList>
    </citation>
    <scope>NUCLEOTIDE SEQUENCE [LARGE SCALE GENOMIC DNA]</scope>
    <source>
        <strain evidence="2 3">DSM 44065</strain>
    </source>
</reference>
<comment type="caution">
    <text evidence="2">The sequence shown here is derived from an EMBL/GenBank/DDBJ whole genome shotgun (WGS) entry which is preliminary data.</text>
</comment>
<dbReference type="InterPro" id="IPR036291">
    <property type="entry name" value="NAD(P)-bd_dom_sf"/>
</dbReference>
<protein>
    <submittedName>
        <fullName evidence="2">NAD(P)-dependent dehydrogenase (Short-subunit alcohol dehydrogenase family)</fullName>
    </submittedName>
</protein>
<gene>
    <name evidence="2" type="ORF">HNR68_001624</name>
</gene>
<dbReference type="Proteomes" id="UP000587002">
    <property type="component" value="Unassembled WGS sequence"/>
</dbReference>
<dbReference type="EMBL" id="JACCFJ010000001">
    <property type="protein sequence ID" value="NYI82994.1"/>
    <property type="molecule type" value="Genomic_DNA"/>
</dbReference>
<evidence type="ECO:0000313" key="3">
    <source>
        <dbReference type="Proteomes" id="UP000587002"/>
    </source>
</evidence>
<dbReference type="RefSeq" id="WP_179719167.1">
    <property type="nucleotide sequence ID" value="NZ_BAABFH010000001.1"/>
</dbReference>
<organism evidence="2 3">
    <name type="scientific">Saccharopolyspora hordei</name>
    <dbReference type="NCBI Taxonomy" id="1838"/>
    <lineage>
        <taxon>Bacteria</taxon>
        <taxon>Bacillati</taxon>
        <taxon>Actinomycetota</taxon>
        <taxon>Actinomycetes</taxon>
        <taxon>Pseudonocardiales</taxon>
        <taxon>Pseudonocardiaceae</taxon>
        <taxon>Saccharopolyspora</taxon>
    </lineage>
</organism>
<proteinExistence type="predicted"/>